<dbReference type="OrthoDB" id="2513075at2"/>
<gene>
    <name evidence="3" type="ordered locus">Acid_2072</name>
</gene>
<proteinExistence type="predicted"/>
<reference evidence="3" key="1">
    <citation type="submission" date="2006-10" db="EMBL/GenBank/DDBJ databases">
        <title>Complete sequence of Solibacter usitatus Ellin6076.</title>
        <authorList>
            <consortium name="US DOE Joint Genome Institute"/>
            <person name="Copeland A."/>
            <person name="Lucas S."/>
            <person name="Lapidus A."/>
            <person name="Barry K."/>
            <person name="Detter J.C."/>
            <person name="Glavina del Rio T."/>
            <person name="Hammon N."/>
            <person name="Israni S."/>
            <person name="Dalin E."/>
            <person name="Tice H."/>
            <person name="Pitluck S."/>
            <person name="Thompson L.S."/>
            <person name="Brettin T."/>
            <person name="Bruce D."/>
            <person name="Han C."/>
            <person name="Tapia R."/>
            <person name="Gilna P."/>
            <person name="Schmutz J."/>
            <person name="Larimer F."/>
            <person name="Land M."/>
            <person name="Hauser L."/>
            <person name="Kyrpides N."/>
            <person name="Mikhailova N."/>
            <person name="Janssen P.H."/>
            <person name="Kuske C.R."/>
            <person name="Richardson P."/>
        </authorList>
    </citation>
    <scope>NUCLEOTIDE SEQUENCE</scope>
    <source>
        <strain evidence="3">Ellin6076</strain>
    </source>
</reference>
<dbReference type="InParanoid" id="Q026K7"/>
<name>Q026K7_SOLUE</name>
<keyword evidence="1" id="KW-0732">Signal</keyword>
<evidence type="ECO:0000259" key="2">
    <source>
        <dbReference type="Pfam" id="PF13472"/>
    </source>
</evidence>
<dbReference type="InterPro" id="IPR013830">
    <property type="entry name" value="SGNH_hydro"/>
</dbReference>
<dbReference type="PANTHER" id="PTHR30383:SF5">
    <property type="entry name" value="SGNH HYDROLASE-TYPE ESTERASE DOMAIN-CONTAINING PROTEIN"/>
    <property type="match status" value="1"/>
</dbReference>
<feature type="domain" description="SGNH hydrolase-type esterase" evidence="2">
    <location>
        <begin position="83"/>
        <end position="245"/>
    </location>
</feature>
<dbReference type="STRING" id="234267.Acid_2072"/>
<dbReference type="PANTHER" id="PTHR30383">
    <property type="entry name" value="THIOESTERASE 1/PROTEASE 1/LYSOPHOSPHOLIPASE L1"/>
    <property type="match status" value="1"/>
</dbReference>
<sequence length="261" mass="28115" precursor="true">MKRTLITTTMLLLVAASAIAQTAQQIAAPSAGAGQPQLTPEQVAARQRAQQEQMRNDWANLARYRDANRSLPAPAPGEARVVFMGDSITDLWDRDPGKFFASKGYIGRGIGGQTTPQMLIRFQQDVVALHPKVVVINAGTNDIAGNTGPSTPEMIKDNLKSMAQIAAANGIKVVLASVTPAYDYPWKRGLEPAEKVVALNAWMKDYCSKTGCVYADYFTPMSDEKHGMKEGLSRDGIHPTPAGYSIMAPIAERAIAEALGK</sequence>
<dbReference type="eggNOG" id="COG2755">
    <property type="taxonomic scope" value="Bacteria"/>
</dbReference>
<dbReference type="KEGG" id="sus:Acid_2072"/>
<evidence type="ECO:0000313" key="3">
    <source>
        <dbReference type="EMBL" id="ABJ83062.1"/>
    </source>
</evidence>
<feature type="chain" id="PRO_5004163328" evidence="1">
    <location>
        <begin position="21"/>
        <end position="261"/>
    </location>
</feature>
<dbReference type="Pfam" id="PF13472">
    <property type="entry name" value="Lipase_GDSL_2"/>
    <property type="match status" value="1"/>
</dbReference>
<evidence type="ECO:0000256" key="1">
    <source>
        <dbReference type="SAM" id="SignalP"/>
    </source>
</evidence>
<dbReference type="GO" id="GO:0004622">
    <property type="term" value="F:phosphatidylcholine lysophospholipase activity"/>
    <property type="evidence" value="ECO:0007669"/>
    <property type="project" value="TreeGrafter"/>
</dbReference>
<protein>
    <submittedName>
        <fullName evidence="3">Lipolytic enzyme, G-D-S-L family</fullName>
    </submittedName>
</protein>
<dbReference type="AlphaFoldDB" id="Q026K7"/>
<dbReference type="EMBL" id="CP000473">
    <property type="protein sequence ID" value="ABJ83062.1"/>
    <property type="molecule type" value="Genomic_DNA"/>
</dbReference>
<dbReference type="InterPro" id="IPR036514">
    <property type="entry name" value="SGNH_hydro_sf"/>
</dbReference>
<dbReference type="Gene3D" id="3.40.50.1110">
    <property type="entry name" value="SGNH hydrolase"/>
    <property type="match status" value="1"/>
</dbReference>
<dbReference type="CDD" id="cd04501">
    <property type="entry name" value="SGNH_hydrolase_like_4"/>
    <property type="match status" value="1"/>
</dbReference>
<feature type="signal peptide" evidence="1">
    <location>
        <begin position="1"/>
        <end position="20"/>
    </location>
</feature>
<dbReference type="InterPro" id="IPR051532">
    <property type="entry name" value="Ester_Hydrolysis_Enzymes"/>
</dbReference>
<dbReference type="HOGENOM" id="CLU_051989_5_1_0"/>
<organism evidence="3">
    <name type="scientific">Solibacter usitatus (strain Ellin6076)</name>
    <dbReference type="NCBI Taxonomy" id="234267"/>
    <lineage>
        <taxon>Bacteria</taxon>
        <taxon>Pseudomonadati</taxon>
        <taxon>Acidobacteriota</taxon>
        <taxon>Terriglobia</taxon>
        <taxon>Bryobacterales</taxon>
        <taxon>Solibacteraceae</taxon>
        <taxon>Candidatus Solibacter</taxon>
    </lineage>
</organism>
<accession>Q026K7</accession>
<dbReference type="SUPFAM" id="SSF52266">
    <property type="entry name" value="SGNH hydrolase"/>
    <property type="match status" value="1"/>
</dbReference>